<dbReference type="GO" id="GO:0005085">
    <property type="term" value="F:guanyl-nucleotide exchange factor activity"/>
    <property type="evidence" value="ECO:0007669"/>
    <property type="project" value="InterPro"/>
</dbReference>
<evidence type="ECO:0000256" key="3">
    <source>
        <dbReference type="ARBA" id="ARBA00022448"/>
    </source>
</evidence>
<dbReference type="Gene3D" id="1.10.1000.11">
    <property type="entry name" value="Arf Nucleotide-binding Site Opener,domain 2"/>
    <property type="match status" value="1"/>
</dbReference>
<dbReference type="Pfam" id="PF01369">
    <property type="entry name" value="Sec7"/>
    <property type="match status" value="1"/>
</dbReference>
<dbReference type="GO" id="GO:0005802">
    <property type="term" value="C:trans-Golgi network"/>
    <property type="evidence" value="ECO:0007669"/>
    <property type="project" value="TreeGrafter"/>
</dbReference>
<dbReference type="InterPro" id="IPR032691">
    <property type="entry name" value="Mon2/Sec7/BIG1-like_HUS"/>
</dbReference>
<protein>
    <recommendedName>
        <fullName evidence="8">SEC7 domain-containing protein</fullName>
    </recommendedName>
</protein>
<dbReference type="GO" id="GO:0016020">
    <property type="term" value="C:membrane"/>
    <property type="evidence" value="ECO:0007669"/>
    <property type="project" value="UniProtKB-SubCell"/>
</dbReference>
<dbReference type="Pfam" id="PF16213">
    <property type="entry name" value="DCB"/>
    <property type="match status" value="1"/>
</dbReference>
<sequence>MWIARGDRHSVRGVCDGALTKIYNEASGRSKEQRQIRESCKKVLDQLRQQQAESKQRMSTPLSMETSNAVLEPLRLACLSELPKLMEPALNCLHKLVAHAYLQGESTSSGRLNDDTIVANVMTTVAKCGEHSSPQVQLAVLQALLTATTAEHFVAHGDALMQAVRTAFNIAIGSEVLNTKRTAQGALLQMLNTTLKRVTLFPLSRGKSMLGSQASASDAGTPTSRIPPPHTFAPSNLATAGERQPSTGAAAAEATGEATAEAAREASREASGSGVVTANGNAGHGHHVGAAEQEQGPQTPQQSRESGDPPAFSQPPRQSTDLATLDEANGAADGDDIGGSVAAEEAEMLSTGNRTAQLASLAEQADIKGLEKALDAMEAERVTHSHVAAQMRRSSSGMSQKDVRRVLMRDRRALAWRSLLLPEKDVLTVFSAVCKMAARDTGLGAVEQYMHQGKLLALDLLYRVLSDPHHSWSHARPQFCEQLCQALCGAMLRNAVSVYDEAHRASVRLLACVLEQPSLRSSLKAEMGAFVPLLLLRPLEQERPDSVHLLISLQVLQALCKQPQLMVDLFVNYDCDLQAANLFERVVRGLSRVITSAPNPNAASGAASGSTAGAAGAVLPSALKPRDSAILALLGLLESLEEWAAPLQEQSAESADGEDGFEVEEPTPRASYDGSILSEDGARELAKFASQKEHKRAVEASIELFNRNPIKGISLLLKSGALEAKPAAIARFIKDQGSALDPSAVGEYLGHHDDLPVAVMHAYIDIERFPDLTLDAALRMLLKGFRLPGEAQKIDRIMEKFAERYCRDNPDAFATADAAYLLAFALIMLNTDAHNPMAEKKLSKEDFVNMCQTQVEGTSDFQSILPREELEAMYVRIIEHEIVLPAPAGGTGSAGHRGGSAIQGMRLAAAVGLTQLLLPFRAGEKWDKQHGVGVERAELVARTRDAVARGLQAGHLWHVATHAQHARPMLQVAGVPILKALKAGFEGAADSVSTLPLLDGFCTGIRLAGLLGLDAVGEAMVGGLTDAAALHGPSVHSNSNTVPQPSSVSDAKRVAALERLVELANGPSASFLGSGWVRILRTLSALEALVEEARGKQGKQKKHHPLGWATPNPSTPDSAAGSGAVSQLPPILVKPTFSPNPHGSVFGGSSPATGGNANTAAASSSSSNPIGRFFTRLGLGGAEQSDKDGAASTQDGQAASGTAAIKPKGPDAALVIWAEGPGADAIQKVYARSGELNGDAVVVFVRALCAVSQEELSPADHEERPRAHSLSRLIDCGYNNLGRIRLIWRRLWAALSAHLVSASCHPDPAIARLAVDHMRALVSKLLARAELSNFTHQDEALRPFVAVLRHCDSVGVRERCVQCIALALTAHPRGLGSGWRAALQALAVAASDSASQVVDAALDALQPVVEALWRGSGSGHDHFSDTVSAIAAAVRNPVSAPLSVSAVHILQSAARRLAETPSEVWLAEQASGELKRQMSLGGTVDPSLLAQSEHPWGRVLGEMALAGRHDPRTEVADQAASMLLETTQRHAGTWDAASWEAAHSYGFAYLLELPFPEGTPPDPSGVPRVMGWSLEGQARVQRHAASLVPQLSELLLQHHKLAHPAVLQKVLGIIVRYTLQADTGIAGAGVTLLHSTITQQAPVLEAAGWSAALKALSMAASSDALTLTAMGGQFSRPPLAPSKQSPLREAAVEASSQPSASSQPDGSELRSTPSQVALAPAPGVAVETSPAAVIRGRCRAVLMVQRACSVLHRDCEAHMPASTQLLLLAVLQDTVQRAMTFNRSPERRISAASILTIRDSTTRPSSNQLGNAAVRLTGGQGQKQGLPVSLALGRGGDLAAVRPALLRQEAEGGKLLTTALLRCSDKGSEVASEAQSRLLSLGRKLLTAAADDAWQHHVRGPEGAAAAAPEGSSWEEAIRAPLIVAMLQAYSTLAQATMQKELHSIFPHLARLICCGQPTTRQLSEVGTQLFTVLEHRRIFQGRAAL</sequence>
<feature type="region of interest" description="Disordered" evidence="7">
    <location>
        <begin position="1094"/>
        <end position="1167"/>
    </location>
</feature>
<feature type="domain" description="SEC7" evidence="8">
    <location>
        <begin position="687"/>
        <end position="880"/>
    </location>
</feature>
<organism evidence="9 10">
    <name type="scientific">Symbiochloris irregularis</name>
    <dbReference type="NCBI Taxonomy" id="706552"/>
    <lineage>
        <taxon>Eukaryota</taxon>
        <taxon>Viridiplantae</taxon>
        <taxon>Chlorophyta</taxon>
        <taxon>core chlorophytes</taxon>
        <taxon>Trebouxiophyceae</taxon>
        <taxon>Trebouxiales</taxon>
        <taxon>Trebouxiaceae</taxon>
        <taxon>Symbiochloris</taxon>
    </lineage>
</organism>
<dbReference type="CDD" id="cd00171">
    <property type="entry name" value="Sec7"/>
    <property type="match status" value="1"/>
</dbReference>
<keyword evidence="6" id="KW-0472">Membrane</keyword>
<feature type="compositionally biased region" description="Low complexity" evidence="7">
    <location>
        <begin position="246"/>
        <end position="261"/>
    </location>
</feature>
<reference evidence="9 10" key="1">
    <citation type="journal article" date="2024" name="Nat. Commun.">
        <title>Phylogenomics reveals the evolutionary origins of lichenization in chlorophyte algae.</title>
        <authorList>
            <person name="Puginier C."/>
            <person name="Libourel C."/>
            <person name="Otte J."/>
            <person name="Skaloud P."/>
            <person name="Haon M."/>
            <person name="Grisel S."/>
            <person name="Petersen M."/>
            <person name="Berrin J.G."/>
            <person name="Delaux P.M."/>
            <person name="Dal Grande F."/>
            <person name="Keller J."/>
        </authorList>
    </citation>
    <scope>NUCLEOTIDE SEQUENCE [LARGE SCALE GENOMIC DNA]</scope>
    <source>
        <strain evidence="9 10">SAG 2036</strain>
    </source>
</reference>
<dbReference type="InterPro" id="IPR015403">
    <property type="entry name" value="Mon2/Sec7/BIG1-like_HDS"/>
</dbReference>
<dbReference type="Pfam" id="PF20252">
    <property type="entry name" value="BIG2_C"/>
    <property type="match status" value="1"/>
</dbReference>
<evidence type="ECO:0000256" key="6">
    <source>
        <dbReference type="ARBA" id="ARBA00023136"/>
    </source>
</evidence>
<dbReference type="EMBL" id="JALJOQ010000236">
    <property type="protein sequence ID" value="KAK9788000.1"/>
    <property type="molecule type" value="Genomic_DNA"/>
</dbReference>
<dbReference type="InterPro" id="IPR032629">
    <property type="entry name" value="DCB_dom"/>
</dbReference>
<keyword evidence="3" id="KW-0813">Transport</keyword>
<dbReference type="SUPFAM" id="SSF48425">
    <property type="entry name" value="Sec7 domain"/>
    <property type="match status" value="1"/>
</dbReference>
<dbReference type="GO" id="GO:0032012">
    <property type="term" value="P:regulation of ARF protein signal transduction"/>
    <property type="evidence" value="ECO:0007669"/>
    <property type="project" value="InterPro"/>
</dbReference>
<feature type="region of interest" description="Disordered" evidence="7">
    <location>
        <begin position="209"/>
        <end position="319"/>
    </location>
</feature>
<dbReference type="PANTHER" id="PTHR10663:SF375">
    <property type="entry name" value="LD29171P"/>
    <property type="match status" value="1"/>
</dbReference>
<dbReference type="SUPFAM" id="SSF48371">
    <property type="entry name" value="ARM repeat"/>
    <property type="match status" value="1"/>
</dbReference>
<comment type="caution">
    <text evidence="9">The sequence shown here is derived from an EMBL/GenBank/DDBJ whole genome shotgun (WGS) entry which is preliminary data.</text>
</comment>
<dbReference type="Pfam" id="PF09324">
    <property type="entry name" value="Sec7-like_HDS"/>
    <property type="match status" value="1"/>
</dbReference>
<evidence type="ECO:0000256" key="7">
    <source>
        <dbReference type="SAM" id="MobiDB-lite"/>
    </source>
</evidence>
<dbReference type="Proteomes" id="UP001465755">
    <property type="component" value="Unassembled WGS sequence"/>
</dbReference>
<proteinExistence type="predicted"/>
<dbReference type="Gene3D" id="1.10.220.20">
    <property type="match status" value="1"/>
</dbReference>
<dbReference type="InterPro" id="IPR000904">
    <property type="entry name" value="Sec7_dom"/>
</dbReference>
<dbReference type="PROSITE" id="PS50190">
    <property type="entry name" value="SEC7"/>
    <property type="match status" value="1"/>
</dbReference>
<dbReference type="Pfam" id="PF12783">
    <property type="entry name" value="Sec7-like_HUS"/>
    <property type="match status" value="1"/>
</dbReference>
<dbReference type="GO" id="GO:0015031">
    <property type="term" value="P:protein transport"/>
    <property type="evidence" value="ECO:0007669"/>
    <property type="project" value="UniProtKB-KW"/>
</dbReference>
<feature type="compositionally biased region" description="Basic residues" evidence="7">
    <location>
        <begin position="1096"/>
        <end position="1105"/>
    </location>
</feature>
<keyword evidence="5" id="KW-0653">Protein transport</keyword>
<gene>
    <name evidence="9" type="ORF">WJX73_004027</name>
</gene>
<feature type="compositionally biased region" description="Low complexity" evidence="7">
    <location>
        <begin position="269"/>
        <end position="281"/>
    </location>
</feature>
<feature type="compositionally biased region" description="Acidic residues" evidence="7">
    <location>
        <begin position="655"/>
        <end position="665"/>
    </location>
</feature>
<dbReference type="InterPro" id="IPR035999">
    <property type="entry name" value="Sec7_dom_sf"/>
</dbReference>
<evidence type="ECO:0000256" key="2">
    <source>
        <dbReference type="ARBA" id="ARBA00004514"/>
    </source>
</evidence>
<keyword evidence="4" id="KW-0963">Cytoplasm</keyword>
<accession>A0AAW1NNF4</accession>
<dbReference type="PANTHER" id="PTHR10663">
    <property type="entry name" value="GUANYL-NUCLEOTIDE EXCHANGE FACTOR"/>
    <property type="match status" value="1"/>
</dbReference>
<evidence type="ECO:0000259" key="8">
    <source>
        <dbReference type="PROSITE" id="PS50190"/>
    </source>
</evidence>
<dbReference type="GO" id="GO:0005829">
    <property type="term" value="C:cytosol"/>
    <property type="evidence" value="ECO:0007669"/>
    <property type="project" value="UniProtKB-SubCell"/>
</dbReference>
<comment type="subcellular location">
    <subcellularLocation>
        <location evidence="2">Cytoplasm</location>
        <location evidence="2">Cytosol</location>
    </subcellularLocation>
    <subcellularLocation>
        <location evidence="1">Membrane</location>
    </subcellularLocation>
</comment>
<dbReference type="FunFam" id="1.10.1000.11:FF:000002">
    <property type="entry name" value="Cytohesin 1"/>
    <property type="match status" value="1"/>
</dbReference>
<evidence type="ECO:0000256" key="5">
    <source>
        <dbReference type="ARBA" id="ARBA00022927"/>
    </source>
</evidence>
<dbReference type="InterPro" id="IPR046455">
    <property type="entry name" value="Sec7/BIG1-like_C"/>
</dbReference>
<dbReference type="SMART" id="SM00222">
    <property type="entry name" value="Sec7"/>
    <property type="match status" value="1"/>
</dbReference>
<evidence type="ECO:0000313" key="9">
    <source>
        <dbReference type="EMBL" id="KAK9788000.1"/>
    </source>
</evidence>
<evidence type="ECO:0000313" key="10">
    <source>
        <dbReference type="Proteomes" id="UP001465755"/>
    </source>
</evidence>
<feature type="compositionally biased region" description="Low complexity" evidence="7">
    <location>
        <begin position="1694"/>
        <end position="1704"/>
    </location>
</feature>
<evidence type="ECO:0000256" key="1">
    <source>
        <dbReference type="ARBA" id="ARBA00004370"/>
    </source>
</evidence>
<feature type="region of interest" description="Disordered" evidence="7">
    <location>
        <begin position="1181"/>
        <end position="1205"/>
    </location>
</feature>
<feature type="region of interest" description="Disordered" evidence="7">
    <location>
        <begin position="647"/>
        <end position="675"/>
    </location>
</feature>
<keyword evidence="10" id="KW-1185">Reference proteome</keyword>
<dbReference type="InterPro" id="IPR023394">
    <property type="entry name" value="Sec7_C_sf"/>
</dbReference>
<feature type="compositionally biased region" description="Polar residues" evidence="7">
    <location>
        <begin position="1191"/>
        <end position="1200"/>
    </location>
</feature>
<feature type="region of interest" description="Disordered" evidence="7">
    <location>
        <begin position="1676"/>
        <end position="1722"/>
    </location>
</feature>
<feature type="compositionally biased region" description="Low complexity" evidence="7">
    <location>
        <begin position="1150"/>
        <end position="1167"/>
    </location>
</feature>
<feature type="compositionally biased region" description="Polar residues" evidence="7">
    <location>
        <begin position="210"/>
        <end position="224"/>
    </location>
</feature>
<name>A0AAW1NNF4_9CHLO</name>
<evidence type="ECO:0000256" key="4">
    <source>
        <dbReference type="ARBA" id="ARBA00022490"/>
    </source>
</evidence>
<feature type="compositionally biased region" description="Polar residues" evidence="7">
    <location>
        <begin position="295"/>
        <end position="304"/>
    </location>
</feature>
<dbReference type="InterPro" id="IPR016024">
    <property type="entry name" value="ARM-type_fold"/>
</dbReference>